<feature type="signal peptide" evidence="1">
    <location>
        <begin position="1"/>
        <end position="19"/>
    </location>
</feature>
<organism evidence="2 3">
    <name type="scientific">Eleusine coracana subsp. coracana</name>
    <dbReference type="NCBI Taxonomy" id="191504"/>
    <lineage>
        <taxon>Eukaryota</taxon>
        <taxon>Viridiplantae</taxon>
        <taxon>Streptophyta</taxon>
        <taxon>Embryophyta</taxon>
        <taxon>Tracheophyta</taxon>
        <taxon>Spermatophyta</taxon>
        <taxon>Magnoliopsida</taxon>
        <taxon>Liliopsida</taxon>
        <taxon>Poales</taxon>
        <taxon>Poaceae</taxon>
        <taxon>PACMAD clade</taxon>
        <taxon>Chloridoideae</taxon>
        <taxon>Cynodonteae</taxon>
        <taxon>Eleusininae</taxon>
        <taxon>Eleusine</taxon>
    </lineage>
</organism>
<evidence type="ECO:0008006" key="4">
    <source>
        <dbReference type="Google" id="ProtNLM"/>
    </source>
</evidence>
<gene>
    <name evidence="2" type="primary">ga19208</name>
    <name evidence="2" type="ORF">PR202_ga19208</name>
</gene>
<comment type="caution">
    <text evidence="2">The sequence shown here is derived from an EMBL/GenBank/DDBJ whole genome shotgun (WGS) entry which is preliminary data.</text>
</comment>
<evidence type="ECO:0000256" key="1">
    <source>
        <dbReference type="SAM" id="SignalP"/>
    </source>
</evidence>
<protein>
    <recommendedName>
        <fullName evidence="4">Secreted protein</fullName>
    </recommendedName>
</protein>
<reference evidence="2" key="2">
    <citation type="submission" date="2021-12" db="EMBL/GenBank/DDBJ databases">
        <title>Resequencing data analysis of finger millet.</title>
        <authorList>
            <person name="Hatakeyama M."/>
            <person name="Aluri S."/>
            <person name="Balachadran M.T."/>
            <person name="Sivarajan S.R."/>
            <person name="Poveda L."/>
            <person name="Shimizu-Inatsugi R."/>
            <person name="Schlapbach R."/>
            <person name="Sreeman S.M."/>
            <person name="Shimizu K.K."/>
        </authorList>
    </citation>
    <scope>NUCLEOTIDE SEQUENCE</scope>
</reference>
<keyword evidence="3" id="KW-1185">Reference proteome</keyword>
<sequence length="201" mass="21000">MVAAARLVLALATVAPTGALTDDVLVLVVFKMGVSDPLGRLAVWMEDDDPRTGRITLLSLLDSSLSDRLPRALLCLDALASLSLPATTSRAPCSPTSSSCSRACAPSTSPPTASLLLSPTSSSRNAAPLVPSSSTLRLGLGFGTGCVGRWTAGKKRVVEKVRAKRTGHLRDGSSLPNHLLLAIAGCCCCRFSFHFPSLVVW</sequence>
<reference evidence="2" key="1">
    <citation type="journal article" date="2018" name="DNA Res.">
        <title>Multiple hybrid de novo genome assembly of finger millet, an orphan allotetraploid crop.</title>
        <authorList>
            <person name="Hatakeyama M."/>
            <person name="Aluri S."/>
            <person name="Balachadran M.T."/>
            <person name="Sivarajan S.R."/>
            <person name="Patrignani A."/>
            <person name="Gruter S."/>
            <person name="Poveda L."/>
            <person name="Shimizu-Inatsugi R."/>
            <person name="Baeten J."/>
            <person name="Francoijs K.J."/>
            <person name="Nataraja K.N."/>
            <person name="Reddy Y.A.N."/>
            <person name="Phadnis S."/>
            <person name="Ravikumar R.L."/>
            <person name="Schlapbach R."/>
            <person name="Sreeman S.M."/>
            <person name="Shimizu K.K."/>
        </authorList>
    </citation>
    <scope>NUCLEOTIDE SEQUENCE</scope>
</reference>
<name>A0AAV5CV54_ELECO</name>
<evidence type="ECO:0000313" key="2">
    <source>
        <dbReference type="EMBL" id="GJN01905.1"/>
    </source>
</evidence>
<keyword evidence="1" id="KW-0732">Signal</keyword>
<feature type="chain" id="PRO_5043752872" description="Secreted protein" evidence="1">
    <location>
        <begin position="20"/>
        <end position="201"/>
    </location>
</feature>
<dbReference type="AlphaFoldDB" id="A0AAV5CV54"/>
<dbReference type="EMBL" id="BQKI01000009">
    <property type="protein sequence ID" value="GJN01905.1"/>
    <property type="molecule type" value="Genomic_DNA"/>
</dbReference>
<evidence type="ECO:0000313" key="3">
    <source>
        <dbReference type="Proteomes" id="UP001054889"/>
    </source>
</evidence>
<accession>A0AAV5CV54</accession>
<proteinExistence type="predicted"/>
<dbReference type="Proteomes" id="UP001054889">
    <property type="component" value="Unassembled WGS sequence"/>
</dbReference>